<dbReference type="SUPFAM" id="SSF58069">
    <property type="entry name" value="Virus ectodomain"/>
    <property type="match status" value="1"/>
</dbReference>
<dbReference type="PANTHER" id="PTHR10424">
    <property type="entry name" value="VIRAL ENVELOPE PROTEIN"/>
    <property type="match status" value="1"/>
</dbReference>
<keyword evidence="1" id="KW-1133">Transmembrane helix</keyword>
<dbReference type="PANTHER" id="PTHR10424:SF68">
    <property type="entry name" value="ENDOGENOUS RETROVIRUS GROUP 3 MEMBER 1 ENV POLYPROTEIN"/>
    <property type="match status" value="1"/>
</dbReference>
<feature type="non-terminal residue" evidence="2">
    <location>
        <position position="260"/>
    </location>
</feature>
<keyword evidence="1" id="KW-0472">Membrane</keyword>
<evidence type="ECO:0000256" key="1">
    <source>
        <dbReference type="SAM" id="Phobius"/>
    </source>
</evidence>
<accession>A0A7K8LG96</accession>
<dbReference type="Gene3D" id="1.10.287.210">
    <property type="match status" value="1"/>
</dbReference>
<dbReference type="AlphaFoldDB" id="A0A7K8LG96"/>
<keyword evidence="1" id="KW-0812">Transmembrane</keyword>
<feature type="transmembrane region" description="Helical" evidence="1">
    <location>
        <begin position="29"/>
        <end position="46"/>
    </location>
</feature>
<sequence length="260" mass="29499">GPFAGGVRARKGHYWICGHTAYKMLPANWTGVCYIGIIWPLFFLLPEAENPQLGVKLYDNLGDEGVARNKRAIEIETGGMQKWGKKNEWHPERIIQHYGPATWNPTELVTGAQEPIYNLNRIIRLQAVLEIITNKTAGAIDLLNQQSREMRTAILQHRMVLDYSLAEEGGVCGKLNISNCCFKISDVGKVVLQLISDIRKIAHIPTQTWILWSWLPGTLWIKRLFFFFLLRGLAALMFLLCITPCLIQLIQSVVTRMQAV</sequence>
<organism evidence="2 3">
    <name type="scientific">Ardeotis kori</name>
    <dbReference type="NCBI Taxonomy" id="89386"/>
    <lineage>
        <taxon>Eukaryota</taxon>
        <taxon>Metazoa</taxon>
        <taxon>Chordata</taxon>
        <taxon>Craniata</taxon>
        <taxon>Vertebrata</taxon>
        <taxon>Euteleostomi</taxon>
        <taxon>Archelosauria</taxon>
        <taxon>Archosauria</taxon>
        <taxon>Dinosauria</taxon>
        <taxon>Saurischia</taxon>
        <taxon>Theropoda</taxon>
        <taxon>Coelurosauria</taxon>
        <taxon>Aves</taxon>
        <taxon>Neognathae</taxon>
        <taxon>Neoaves</taxon>
        <taxon>Otidimorphae</taxon>
        <taxon>Otidiformes</taxon>
        <taxon>Otididae</taxon>
        <taxon>Ardeotis</taxon>
    </lineage>
</organism>
<gene>
    <name evidence="2" type="primary">Erv31_3</name>
    <name evidence="2" type="ORF">ARDKOR_R15363</name>
</gene>
<feature type="non-terminal residue" evidence="2">
    <location>
        <position position="1"/>
    </location>
</feature>
<evidence type="ECO:0000313" key="3">
    <source>
        <dbReference type="Proteomes" id="UP000560386"/>
    </source>
</evidence>
<keyword evidence="3" id="KW-1185">Reference proteome</keyword>
<dbReference type="EMBL" id="VWPR01001891">
    <property type="protein sequence ID" value="NXE28131.1"/>
    <property type="molecule type" value="Genomic_DNA"/>
</dbReference>
<comment type="caution">
    <text evidence="2">The sequence shown here is derived from an EMBL/GenBank/DDBJ whole genome shotgun (WGS) entry which is preliminary data.</text>
</comment>
<reference evidence="2 3" key="1">
    <citation type="submission" date="2019-09" db="EMBL/GenBank/DDBJ databases">
        <title>Bird 10,000 Genomes (B10K) Project - Family phase.</title>
        <authorList>
            <person name="Zhang G."/>
        </authorList>
    </citation>
    <scope>NUCLEOTIDE SEQUENCE [LARGE SCALE GENOMIC DNA]</scope>
    <source>
        <strain evidence="2">B10K-CU-031-01</strain>
        <tissue evidence="2">Muscle</tissue>
    </source>
</reference>
<proteinExistence type="predicted"/>
<protein>
    <submittedName>
        <fullName evidence="2">ENR1 protein</fullName>
    </submittedName>
</protein>
<name>A0A7K8LG96_9AVES</name>
<evidence type="ECO:0000313" key="2">
    <source>
        <dbReference type="EMBL" id="NXE28131.1"/>
    </source>
</evidence>
<dbReference type="Proteomes" id="UP000560386">
    <property type="component" value="Unassembled WGS sequence"/>
</dbReference>
<dbReference type="InterPro" id="IPR018154">
    <property type="entry name" value="TLV/ENV_coat_polyprotein"/>
</dbReference>
<feature type="transmembrane region" description="Helical" evidence="1">
    <location>
        <begin position="224"/>
        <end position="250"/>
    </location>
</feature>